<feature type="region of interest" description="Disordered" evidence="1">
    <location>
        <begin position="72"/>
        <end position="92"/>
    </location>
</feature>
<feature type="compositionally biased region" description="Polar residues" evidence="1">
    <location>
        <begin position="82"/>
        <end position="92"/>
    </location>
</feature>
<evidence type="ECO:0000313" key="2">
    <source>
        <dbReference type="EMBL" id="AFN37808.1"/>
    </source>
</evidence>
<keyword evidence="3" id="KW-1185">Reference proteome</keyword>
<dbReference type="RefSeq" id="YP_009638593.1">
    <property type="nucleotide sequence ID" value="NC_042338.1"/>
</dbReference>
<gene>
    <name evidence="2" type="primary">35</name>
    <name evidence="2" type="ORF">MACNCHEESE_35</name>
</gene>
<proteinExistence type="predicted"/>
<evidence type="ECO:0000256" key="1">
    <source>
        <dbReference type="SAM" id="MobiDB-lite"/>
    </source>
</evidence>
<accession>I6WIR9</accession>
<dbReference type="GeneID" id="40235352"/>
<protein>
    <submittedName>
        <fullName evidence="2">Uncharacterized protein</fullName>
    </submittedName>
</protein>
<dbReference type="Proteomes" id="UP000009002">
    <property type="component" value="Segment"/>
</dbReference>
<reference evidence="3" key="1">
    <citation type="submission" date="2012-05" db="EMBL/GenBank/DDBJ databases">
        <authorList>
            <person name="Everding T.M."/>
            <person name="Alkanani M.S."/>
            <person name="Bell A.C."/>
            <person name="Bohner A."/>
            <person name="Burghgraef A.L."/>
            <person name="DeVries J.T."/>
            <person name="Hooker S.J."/>
            <person name="Jansma C.A."/>
            <person name="Lang J.M."/>
            <person name="Lin J.Y."/>
            <person name="Newhof J.T."/>
            <person name="Noyes I.C.B."/>
            <person name="Schultz L.N."/>
            <person name="Stewart S.L."/>
            <person name="VandeHaar P.S."/>
            <person name="Vasquez J.A."/>
            <person name="Veldkamp K.L."/>
            <person name="Venema K.M."/>
            <person name="Westra V.A."/>
            <person name="Wrobel K.E."/>
            <person name="Harris A.D."/>
            <person name="Wertz J.T."/>
            <person name="DeJong R.J."/>
            <person name="Buck G.A."/>
            <person name="Campbell R."/>
            <person name="Carvalho M.R."/>
            <person name="Johnson A."/>
            <person name="Kettlewell J.M."/>
            <person name="Lee V."/>
            <person name="Loviza R."/>
            <person name="Renner D."/>
            <person name="Serrano M.G."/>
            <person name="Voegtly L.J."/>
            <person name="Walstead R."/>
            <person name="Wang Y.P."/>
            <person name="Bradley K.W."/>
            <person name="Khaja R."/>
            <person name="Lewis M.F."/>
            <person name="Barker L.P."/>
            <person name="Asai D.J."/>
            <person name="Bowman C.A."/>
            <person name="Russell D.A."/>
            <person name="Pope W.H."/>
            <person name="Jacobs-Sera D."/>
            <person name="Hendrix R.W."/>
            <person name="Hatfull G.F."/>
        </authorList>
    </citation>
    <scope>NUCLEOTIDE SEQUENCE [LARGE SCALE GENOMIC DNA]</scope>
</reference>
<dbReference type="KEGG" id="vg:40235352"/>
<evidence type="ECO:0000313" key="3">
    <source>
        <dbReference type="Proteomes" id="UP000009002"/>
    </source>
</evidence>
<organism evidence="2 3">
    <name type="scientific">Mycobacterium phage MacnCheese</name>
    <dbReference type="NCBI Taxonomy" id="2927982"/>
    <lineage>
        <taxon>Viruses</taxon>
        <taxon>Duplodnaviria</taxon>
        <taxon>Heunggongvirae</taxon>
        <taxon>Uroviricota</taxon>
        <taxon>Caudoviricetes</taxon>
        <taxon>Weiservirinae</taxon>
        <taxon>Keshuvirus</taxon>
        <taxon>Keshuvirus macncheese</taxon>
    </lineage>
</organism>
<sequence>MSLADRLGDPAPAPSTDCVVCRWLDQADEADRVTFDRWIAEGGSLSALWRSCAGDPANPLPIKRPRFSELVNDHHRGGSRVTVGSTGNARGA</sequence>
<name>I6WIR9_9CAUD</name>
<dbReference type="EMBL" id="JX042579">
    <property type="protein sequence ID" value="AFN37808.1"/>
    <property type="molecule type" value="Genomic_DNA"/>
</dbReference>